<keyword evidence="1" id="KW-0539">Nucleus</keyword>
<evidence type="ECO:0000256" key="1">
    <source>
        <dbReference type="ARBA" id="ARBA00023242"/>
    </source>
</evidence>
<accession>A0A9P6ICU0</accession>
<reference evidence="2" key="1">
    <citation type="submission" date="2020-03" db="EMBL/GenBank/DDBJ databases">
        <authorList>
            <person name="He L."/>
        </authorList>
    </citation>
    <scope>NUCLEOTIDE SEQUENCE</scope>
    <source>
        <strain evidence="2">CkLH20</strain>
    </source>
</reference>
<dbReference type="Pfam" id="PF11951">
    <property type="entry name" value="Fungal_trans_2"/>
    <property type="match status" value="1"/>
</dbReference>
<comment type="caution">
    <text evidence="2">The sequence shown here is derived from an EMBL/GenBank/DDBJ whole genome shotgun (WGS) entry which is preliminary data.</text>
</comment>
<dbReference type="EMBL" id="JAATWM020000003">
    <property type="protein sequence ID" value="KAF9881228.1"/>
    <property type="molecule type" value="Genomic_DNA"/>
</dbReference>
<organism evidence="2 3">
    <name type="scientific">Colletotrichum karsti</name>
    <dbReference type="NCBI Taxonomy" id="1095194"/>
    <lineage>
        <taxon>Eukaryota</taxon>
        <taxon>Fungi</taxon>
        <taxon>Dikarya</taxon>
        <taxon>Ascomycota</taxon>
        <taxon>Pezizomycotina</taxon>
        <taxon>Sordariomycetes</taxon>
        <taxon>Hypocreomycetidae</taxon>
        <taxon>Glomerellales</taxon>
        <taxon>Glomerellaceae</taxon>
        <taxon>Colletotrichum</taxon>
        <taxon>Colletotrichum boninense species complex</taxon>
    </lineage>
</organism>
<dbReference type="Proteomes" id="UP000781932">
    <property type="component" value="Unassembled WGS sequence"/>
</dbReference>
<dbReference type="AlphaFoldDB" id="A0A9P6ICU0"/>
<evidence type="ECO:0000313" key="3">
    <source>
        <dbReference type="Proteomes" id="UP000781932"/>
    </source>
</evidence>
<keyword evidence="3" id="KW-1185">Reference proteome</keyword>
<proteinExistence type="predicted"/>
<evidence type="ECO:0000313" key="2">
    <source>
        <dbReference type="EMBL" id="KAF9881228.1"/>
    </source>
</evidence>
<dbReference type="GeneID" id="62157171"/>
<reference evidence="2" key="2">
    <citation type="submission" date="2020-11" db="EMBL/GenBank/DDBJ databases">
        <title>Whole genome sequencing of Colletotrichum sp.</title>
        <authorList>
            <person name="Li H."/>
        </authorList>
    </citation>
    <scope>NUCLEOTIDE SEQUENCE</scope>
    <source>
        <strain evidence="2">CkLH20</strain>
    </source>
</reference>
<sequence length="236" mass="26665">MRNFFIQARAFEVCRSIIFNEASFLAAPEWMRLTDALADTGDGAPGSALNEMLKLIVLCSSLRVRTSQFIQSLTATSSSSSGNTHLDALEIATEGFELCEAMEEWKSKASFQQQNQQEALLSTTFYSATRIYLSGNYDYDLQHWRAMAVAVPVLHEDQVNEHFETIIHTTRSALKSSRLSPLLFLFPLRVAGARARRREQRDAVSDLLREVRKQFVVADAMLDELKKLWSRSPIAP</sequence>
<dbReference type="InterPro" id="IPR021858">
    <property type="entry name" value="Fun_TF"/>
</dbReference>
<dbReference type="OrthoDB" id="194358at2759"/>
<name>A0A9P6ICU0_9PEZI</name>
<protein>
    <submittedName>
        <fullName evidence="2">Uncharacterized protein</fullName>
    </submittedName>
</protein>
<dbReference type="RefSeq" id="XP_038750689.1">
    <property type="nucleotide sequence ID" value="XM_038884097.1"/>
</dbReference>
<gene>
    <name evidence="2" type="ORF">CkaCkLH20_01378</name>
</gene>